<feature type="domain" description="Tyr recombinase" evidence="5">
    <location>
        <begin position="216"/>
        <end position="387"/>
    </location>
</feature>
<dbReference type="InterPro" id="IPR050808">
    <property type="entry name" value="Phage_Integrase"/>
</dbReference>
<keyword evidence="2" id="KW-0229">DNA integration</keyword>
<dbReference type="PROSITE" id="PS51898">
    <property type="entry name" value="TYR_RECOMBINASE"/>
    <property type="match status" value="1"/>
</dbReference>
<gene>
    <name evidence="6" type="ORF">JIN84_21520</name>
</gene>
<dbReference type="Gene3D" id="1.10.150.130">
    <property type="match status" value="1"/>
</dbReference>
<dbReference type="PANTHER" id="PTHR30629:SF2">
    <property type="entry name" value="PROPHAGE INTEGRASE INTS-RELATED"/>
    <property type="match status" value="1"/>
</dbReference>
<protein>
    <submittedName>
        <fullName evidence="6">Tyrosine-type recombinase/integrase</fullName>
    </submittedName>
</protein>
<dbReference type="GO" id="GO:0006310">
    <property type="term" value="P:DNA recombination"/>
    <property type="evidence" value="ECO:0007669"/>
    <property type="project" value="UniProtKB-KW"/>
</dbReference>
<comment type="similarity">
    <text evidence="1">Belongs to the 'phage' integrase family.</text>
</comment>
<sequence>MATVFQMPGRPFWFYQITGADGTRQPRISTKTTNKTKAKKMAADAEAKERERALKGNTKGKFFARIVENAARLAEDGKLSADKAEEMIRELRQLANPEFKETRLAEYWRDWIAHRARHLSPSTIANSRDAFKKWAAVAPAMMQLPVTAVEIKHVRDGVAAMQTGDSAIATSTASNYVAELRELLDNAIEERLMNHNPARSKSIRRTRKFTATKNKEKVGPFTPDEVRNLLEFASDEWKGMILFGYFSGLRMMDIARLNEINLDGEDLVQTSGKTETQTRTPLHMQLRGWLQGRKGDFFPNIRVMANSNVSTAFSNLMKKAGVPREATLPGGDRVKRSFHSLRHTFTSVLANAGIPAEVRMKLTGQKDSDVHSSYTHHDHATLKNAVIQIPSV</sequence>
<evidence type="ECO:0000256" key="4">
    <source>
        <dbReference type="ARBA" id="ARBA00023172"/>
    </source>
</evidence>
<dbReference type="GO" id="GO:0003677">
    <property type="term" value="F:DNA binding"/>
    <property type="evidence" value="ECO:0007669"/>
    <property type="project" value="UniProtKB-KW"/>
</dbReference>
<evidence type="ECO:0000313" key="7">
    <source>
        <dbReference type="Proteomes" id="UP000600139"/>
    </source>
</evidence>
<reference evidence="6" key="1">
    <citation type="submission" date="2021-01" db="EMBL/GenBank/DDBJ databases">
        <title>Modified the classification status of verrucomicrobia.</title>
        <authorList>
            <person name="Feng X."/>
        </authorList>
    </citation>
    <scope>NUCLEOTIDE SEQUENCE</scope>
    <source>
        <strain evidence="6">JCM 18052</strain>
    </source>
</reference>
<evidence type="ECO:0000256" key="2">
    <source>
        <dbReference type="ARBA" id="ARBA00022908"/>
    </source>
</evidence>
<name>A0A934R965_9BACT</name>
<dbReference type="Gene3D" id="1.10.443.10">
    <property type="entry name" value="Intergrase catalytic core"/>
    <property type="match status" value="1"/>
</dbReference>
<dbReference type="AlphaFoldDB" id="A0A934R965"/>
<keyword evidence="4" id="KW-0233">DNA recombination</keyword>
<evidence type="ECO:0000313" key="6">
    <source>
        <dbReference type="EMBL" id="MBK1818218.1"/>
    </source>
</evidence>
<dbReference type="EMBL" id="JAENIK010000013">
    <property type="protein sequence ID" value="MBK1818218.1"/>
    <property type="molecule type" value="Genomic_DNA"/>
</dbReference>
<dbReference type="InterPro" id="IPR002104">
    <property type="entry name" value="Integrase_catalytic"/>
</dbReference>
<dbReference type="InterPro" id="IPR013762">
    <property type="entry name" value="Integrase-like_cat_sf"/>
</dbReference>
<dbReference type="RefSeq" id="WP_200353167.1">
    <property type="nucleotide sequence ID" value="NZ_BAABHZ010000002.1"/>
</dbReference>
<evidence type="ECO:0000256" key="3">
    <source>
        <dbReference type="ARBA" id="ARBA00023125"/>
    </source>
</evidence>
<keyword evidence="3" id="KW-0238">DNA-binding</keyword>
<dbReference type="Pfam" id="PF00589">
    <property type="entry name" value="Phage_integrase"/>
    <property type="match status" value="1"/>
</dbReference>
<dbReference type="InterPro" id="IPR011010">
    <property type="entry name" value="DNA_brk_join_enz"/>
</dbReference>
<dbReference type="GO" id="GO:0015074">
    <property type="term" value="P:DNA integration"/>
    <property type="evidence" value="ECO:0007669"/>
    <property type="project" value="UniProtKB-KW"/>
</dbReference>
<dbReference type="SUPFAM" id="SSF56349">
    <property type="entry name" value="DNA breaking-rejoining enzymes"/>
    <property type="match status" value="1"/>
</dbReference>
<organism evidence="6 7">
    <name type="scientific">Luteolibacter yonseiensis</name>
    <dbReference type="NCBI Taxonomy" id="1144680"/>
    <lineage>
        <taxon>Bacteria</taxon>
        <taxon>Pseudomonadati</taxon>
        <taxon>Verrucomicrobiota</taxon>
        <taxon>Verrucomicrobiia</taxon>
        <taxon>Verrucomicrobiales</taxon>
        <taxon>Verrucomicrobiaceae</taxon>
        <taxon>Luteolibacter</taxon>
    </lineage>
</organism>
<dbReference type="InterPro" id="IPR010998">
    <property type="entry name" value="Integrase_recombinase_N"/>
</dbReference>
<comment type="caution">
    <text evidence="6">The sequence shown here is derived from an EMBL/GenBank/DDBJ whole genome shotgun (WGS) entry which is preliminary data.</text>
</comment>
<evidence type="ECO:0000259" key="5">
    <source>
        <dbReference type="PROSITE" id="PS51898"/>
    </source>
</evidence>
<proteinExistence type="inferred from homology"/>
<keyword evidence="7" id="KW-1185">Reference proteome</keyword>
<accession>A0A934R965</accession>
<dbReference type="Proteomes" id="UP000600139">
    <property type="component" value="Unassembled WGS sequence"/>
</dbReference>
<dbReference type="PANTHER" id="PTHR30629">
    <property type="entry name" value="PROPHAGE INTEGRASE"/>
    <property type="match status" value="1"/>
</dbReference>
<evidence type="ECO:0000256" key="1">
    <source>
        <dbReference type="ARBA" id="ARBA00008857"/>
    </source>
</evidence>